<dbReference type="Pfam" id="PF02518">
    <property type="entry name" value="HATPase_c"/>
    <property type="match status" value="1"/>
</dbReference>
<dbReference type="GO" id="GO:0000155">
    <property type="term" value="F:phosphorelay sensor kinase activity"/>
    <property type="evidence" value="ECO:0007669"/>
    <property type="project" value="InterPro"/>
</dbReference>
<dbReference type="Gene3D" id="3.30.565.10">
    <property type="entry name" value="Histidine kinase-like ATPase, C-terminal domain"/>
    <property type="match status" value="1"/>
</dbReference>
<protein>
    <recommendedName>
        <fullName evidence="2">histidine kinase</fullName>
        <ecNumber evidence="2">2.7.13.3</ecNumber>
    </recommendedName>
</protein>
<evidence type="ECO:0000256" key="6">
    <source>
        <dbReference type="ARBA" id="ARBA00023012"/>
    </source>
</evidence>
<dbReference type="FunFam" id="1.10.287.130:FF:000001">
    <property type="entry name" value="Two-component sensor histidine kinase"/>
    <property type="match status" value="1"/>
</dbReference>
<dbReference type="InterPro" id="IPR036097">
    <property type="entry name" value="HisK_dim/P_sf"/>
</dbReference>
<evidence type="ECO:0000256" key="4">
    <source>
        <dbReference type="ARBA" id="ARBA00022679"/>
    </source>
</evidence>
<dbReference type="PANTHER" id="PTHR43711:SF1">
    <property type="entry name" value="HISTIDINE KINASE 1"/>
    <property type="match status" value="1"/>
</dbReference>
<evidence type="ECO:0000313" key="8">
    <source>
        <dbReference type="EMBL" id="MBB3809610.1"/>
    </source>
</evidence>
<accession>A0A7W5Z4C0</accession>
<dbReference type="InterPro" id="IPR003594">
    <property type="entry name" value="HATPase_dom"/>
</dbReference>
<dbReference type="InterPro" id="IPR005467">
    <property type="entry name" value="His_kinase_dom"/>
</dbReference>
<dbReference type="SMART" id="SM00388">
    <property type="entry name" value="HisKA"/>
    <property type="match status" value="1"/>
</dbReference>
<dbReference type="PANTHER" id="PTHR43711">
    <property type="entry name" value="TWO-COMPONENT HISTIDINE KINASE"/>
    <property type="match status" value="1"/>
</dbReference>
<evidence type="ECO:0000313" key="9">
    <source>
        <dbReference type="Proteomes" id="UP000537592"/>
    </source>
</evidence>
<comment type="caution">
    <text evidence="8">The sequence shown here is derived from an EMBL/GenBank/DDBJ whole genome shotgun (WGS) entry which is preliminary data.</text>
</comment>
<name>A0A7W5Z4C0_9HYPH</name>
<keyword evidence="9" id="KW-1185">Reference proteome</keyword>
<dbReference type="InterPro" id="IPR004358">
    <property type="entry name" value="Sig_transdc_His_kin-like_C"/>
</dbReference>
<dbReference type="Gene3D" id="1.10.287.130">
    <property type="match status" value="1"/>
</dbReference>
<evidence type="ECO:0000256" key="1">
    <source>
        <dbReference type="ARBA" id="ARBA00000085"/>
    </source>
</evidence>
<keyword evidence="5 8" id="KW-0418">Kinase</keyword>
<dbReference type="EMBL" id="JACICC010000003">
    <property type="protein sequence ID" value="MBB3809610.1"/>
    <property type="molecule type" value="Genomic_DNA"/>
</dbReference>
<dbReference type="Pfam" id="PF00512">
    <property type="entry name" value="HisKA"/>
    <property type="match status" value="1"/>
</dbReference>
<evidence type="ECO:0000256" key="5">
    <source>
        <dbReference type="ARBA" id="ARBA00022777"/>
    </source>
</evidence>
<evidence type="ECO:0000256" key="2">
    <source>
        <dbReference type="ARBA" id="ARBA00012438"/>
    </source>
</evidence>
<evidence type="ECO:0000259" key="7">
    <source>
        <dbReference type="PROSITE" id="PS50109"/>
    </source>
</evidence>
<dbReference type="EC" id="2.7.13.3" evidence="2"/>
<sequence>MRRTHSAARYVNIRSARATLRARKRDGMAALRAENDRLRDRERLRDDIVATVSHELRTPLTSIRALGELMLGSPDMDADQRDMFLRIVVAETERLTRLAEQVLDLTALDAGDGGWDDADIDIGALIVDVMAGMTGVFAERGIAVATHQPPCPAIVRVDADRLRQVLVNLLSNAVKFVPESEGRIDIALTLARQDVTVRVSDNGPGVPLEDRPHVFARFRQGGNAATRPPGKGLGLFISRRIIERAGGRMWLEAPPDQGACFGFSLPLAAGAGGAGRIDQ</sequence>
<dbReference type="InterPro" id="IPR036890">
    <property type="entry name" value="HATPase_C_sf"/>
</dbReference>
<dbReference type="Proteomes" id="UP000537592">
    <property type="component" value="Unassembled WGS sequence"/>
</dbReference>
<reference evidence="8 9" key="1">
    <citation type="submission" date="2020-08" db="EMBL/GenBank/DDBJ databases">
        <title>Genomic Encyclopedia of Type Strains, Phase IV (KMG-IV): sequencing the most valuable type-strain genomes for metagenomic binning, comparative biology and taxonomic classification.</title>
        <authorList>
            <person name="Goeker M."/>
        </authorList>
    </citation>
    <scope>NUCLEOTIDE SEQUENCE [LARGE SCALE GENOMIC DNA]</scope>
    <source>
        <strain evidence="8 9">DSM 28760</strain>
    </source>
</reference>
<dbReference type="SUPFAM" id="SSF47384">
    <property type="entry name" value="Homodimeric domain of signal transducing histidine kinase"/>
    <property type="match status" value="1"/>
</dbReference>
<dbReference type="SUPFAM" id="SSF55874">
    <property type="entry name" value="ATPase domain of HSP90 chaperone/DNA topoisomerase II/histidine kinase"/>
    <property type="match status" value="1"/>
</dbReference>
<organism evidence="8 9">
    <name type="scientific">Pseudochelatococcus contaminans</name>
    <dbReference type="NCBI Taxonomy" id="1538103"/>
    <lineage>
        <taxon>Bacteria</taxon>
        <taxon>Pseudomonadati</taxon>
        <taxon>Pseudomonadota</taxon>
        <taxon>Alphaproteobacteria</taxon>
        <taxon>Hyphomicrobiales</taxon>
        <taxon>Chelatococcaceae</taxon>
        <taxon>Pseudochelatococcus</taxon>
    </lineage>
</organism>
<evidence type="ECO:0000256" key="3">
    <source>
        <dbReference type="ARBA" id="ARBA00022553"/>
    </source>
</evidence>
<comment type="catalytic activity">
    <reaction evidence="1">
        <text>ATP + protein L-histidine = ADP + protein N-phospho-L-histidine.</text>
        <dbReference type="EC" id="2.7.13.3"/>
    </reaction>
</comment>
<dbReference type="AlphaFoldDB" id="A0A7W5Z4C0"/>
<dbReference type="InterPro" id="IPR003661">
    <property type="entry name" value="HisK_dim/P_dom"/>
</dbReference>
<dbReference type="PRINTS" id="PR00344">
    <property type="entry name" value="BCTRLSENSOR"/>
</dbReference>
<keyword evidence="6" id="KW-0902">Two-component regulatory system</keyword>
<dbReference type="CDD" id="cd00082">
    <property type="entry name" value="HisKA"/>
    <property type="match status" value="1"/>
</dbReference>
<dbReference type="RefSeq" id="WP_183751826.1">
    <property type="nucleotide sequence ID" value="NZ_JACICC010000003.1"/>
</dbReference>
<feature type="domain" description="Histidine kinase" evidence="7">
    <location>
        <begin position="51"/>
        <end position="269"/>
    </location>
</feature>
<dbReference type="PROSITE" id="PS50109">
    <property type="entry name" value="HIS_KIN"/>
    <property type="match status" value="1"/>
</dbReference>
<keyword evidence="3" id="KW-0597">Phosphoprotein</keyword>
<dbReference type="SMART" id="SM00387">
    <property type="entry name" value="HATPase_c"/>
    <property type="match status" value="1"/>
</dbReference>
<proteinExistence type="predicted"/>
<dbReference type="InterPro" id="IPR050736">
    <property type="entry name" value="Sensor_HK_Regulatory"/>
</dbReference>
<gene>
    <name evidence="8" type="ORF">FHS81_001692</name>
</gene>
<keyword evidence="4" id="KW-0808">Transferase</keyword>